<dbReference type="RefSeq" id="WP_268638298.1">
    <property type="nucleotide sequence ID" value="NZ_JAMDLZ010000027.1"/>
</dbReference>
<dbReference type="CDD" id="cd04301">
    <property type="entry name" value="NAT_SF"/>
    <property type="match status" value="1"/>
</dbReference>
<protein>
    <submittedName>
        <fullName evidence="2">GNAT family N-acetyltransferase</fullName>
    </submittedName>
</protein>
<evidence type="ECO:0000259" key="1">
    <source>
        <dbReference type="PROSITE" id="PS51186"/>
    </source>
</evidence>
<comment type="caution">
    <text evidence="2">The sequence shown here is derived from an EMBL/GenBank/DDBJ whole genome shotgun (WGS) entry which is preliminary data.</text>
</comment>
<dbReference type="Gene3D" id="3.40.630.30">
    <property type="match status" value="1"/>
</dbReference>
<dbReference type="PROSITE" id="PS51186">
    <property type="entry name" value="GNAT"/>
    <property type="match status" value="1"/>
</dbReference>
<sequence length="156" mass="18456">MKIRLAKLDDLQQLLYILNTVTLNLQQKGIHQWDYPWDHNKIANQIKNNFCFVLFVDKKIIGTFCINEIDNINEFPVELNSKYLSQIAILPEFQGRNFGSSITQFACSFVKGLRKTLYLDCWAGNEKLKEFYSRNGLEYIGDFPEEDYYISIFKYR</sequence>
<evidence type="ECO:0000313" key="2">
    <source>
        <dbReference type="EMBL" id="MCY9548404.1"/>
    </source>
</evidence>
<evidence type="ECO:0000313" key="3">
    <source>
        <dbReference type="Proteomes" id="UP001527052"/>
    </source>
</evidence>
<dbReference type="InterPro" id="IPR000182">
    <property type="entry name" value="GNAT_dom"/>
</dbReference>
<organism evidence="2 3">
    <name type="scientific">Lysinibacillus xylanilyticus</name>
    <dbReference type="NCBI Taxonomy" id="582475"/>
    <lineage>
        <taxon>Bacteria</taxon>
        <taxon>Bacillati</taxon>
        <taxon>Bacillota</taxon>
        <taxon>Bacilli</taxon>
        <taxon>Bacillales</taxon>
        <taxon>Bacillaceae</taxon>
        <taxon>Lysinibacillus</taxon>
    </lineage>
</organism>
<dbReference type="Pfam" id="PF00583">
    <property type="entry name" value="Acetyltransf_1"/>
    <property type="match status" value="1"/>
</dbReference>
<keyword evidence="3" id="KW-1185">Reference proteome</keyword>
<gene>
    <name evidence="2" type="ORF">M5W82_15815</name>
</gene>
<proteinExistence type="predicted"/>
<dbReference type="SUPFAM" id="SSF55729">
    <property type="entry name" value="Acyl-CoA N-acyltransferases (Nat)"/>
    <property type="match status" value="1"/>
</dbReference>
<name>A0ABT4EW33_9BACI</name>
<dbReference type="EMBL" id="JAMDLZ010000027">
    <property type="protein sequence ID" value="MCY9548404.1"/>
    <property type="molecule type" value="Genomic_DNA"/>
</dbReference>
<reference evidence="2 3" key="1">
    <citation type="submission" date="2022-05" db="EMBL/GenBank/DDBJ databases">
        <title>Genome Sequencing of Bee-Associated Microbes.</title>
        <authorList>
            <person name="Dunlap C."/>
        </authorList>
    </citation>
    <scope>NUCLEOTIDE SEQUENCE [LARGE SCALE GENOMIC DNA]</scope>
    <source>
        <strain evidence="2 3">NRRL BD-083</strain>
    </source>
</reference>
<accession>A0ABT4EW33</accession>
<dbReference type="Proteomes" id="UP001527052">
    <property type="component" value="Unassembled WGS sequence"/>
</dbReference>
<dbReference type="InterPro" id="IPR016181">
    <property type="entry name" value="Acyl_CoA_acyltransferase"/>
</dbReference>
<feature type="domain" description="N-acetyltransferase" evidence="1">
    <location>
        <begin position="1"/>
        <end position="155"/>
    </location>
</feature>